<dbReference type="RefSeq" id="WP_168871876.1">
    <property type="nucleotide sequence ID" value="NZ_JABAIA010000002.1"/>
</dbReference>
<keyword evidence="2" id="KW-0067">ATP-binding</keyword>
<dbReference type="EMBL" id="JABAIA010000002">
    <property type="protein sequence ID" value="NLR65912.1"/>
    <property type="molecule type" value="Genomic_DNA"/>
</dbReference>
<protein>
    <submittedName>
        <fullName evidence="5">Fic family protein</fullName>
    </submittedName>
</protein>
<evidence type="ECO:0000256" key="1">
    <source>
        <dbReference type="PIRSR" id="PIRSR640198-1"/>
    </source>
</evidence>
<feature type="site" description="Important for autoinhibition of adenylyltransferase activity" evidence="3">
    <location>
        <position position="53"/>
    </location>
</feature>
<gene>
    <name evidence="5" type="ORF">HGH92_16525</name>
</gene>
<dbReference type="GO" id="GO:0005524">
    <property type="term" value="F:ATP binding"/>
    <property type="evidence" value="ECO:0007669"/>
    <property type="project" value="UniProtKB-KW"/>
</dbReference>
<feature type="binding site" evidence="2">
    <location>
        <begin position="217"/>
        <end position="218"/>
    </location>
    <ligand>
        <name>ATP</name>
        <dbReference type="ChEBI" id="CHEBI:30616"/>
    </ligand>
</feature>
<feature type="domain" description="Fido" evidence="4">
    <location>
        <begin position="97"/>
        <end position="239"/>
    </location>
</feature>
<proteinExistence type="predicted"/>
<feature type="active site" evidence="1">
    <location>
        <position position="176"/>
    </location>
</feature>
<dbReference type="Pfam" id="PF02661">
    <property type="entry name" value="Fic"/>
    <property type="match status" value="1"/>
</dbReference>
<dbReference type="Proteomes" id="UP000570474">
    <property type="component" value="Unassembled WGS sequence"/>
</dbReference>
<evidence type="ECO:0000256" key="3">
    <source>
        <dbReference type="PIRSR" id="PIRSR640198-3"/>
    </source>
</evidence>
<keyword evidence="6" id="KW-1185">Reference proteome</keyword>
<dbReference type="PANTHER" id="PTHR13504:SF38">
    <property type="entry name" value="FIDO DOMAIN-CONTAINING PROTEIN"/>
    <property type="match status" value="1"/>
</dbReference>
<evidence type="ECO:0000256" key="2">
    <source>
        <dbReference type="PIRSR" id="PIRSR640198-2"/>
    </source>
</evidence>
<evidence type="ECO:0000313" key="6">
    <source>
        <dbReference type="Proteomes" id="UP000570474"/>
    </source>
</evidence>
<dbReference type="PROSITE" id="PS51459">
    <property type="entry name" value="FIDO"/>
    <property type="match status" value="1"/>
</dbReference>
<accession>A0A847RSG6</accession>
<dbReference type="InterPro" id="IPR003812">
    <property type="entry name" value="Fido"/>
</dbReference>
<sequence>MKPPYDITDNILKLIVSISEKIGAINATHLQRVPATLRKANRIKTIQSSLEIEGNTLSEEQVTAILNNKRVLAPQKDILEVMNAIKLYDSLPGFKSVSQASFLKAHRILMSGLVASPGTLRNRAVGIVKGAKVTHVAPPGPMVKSLVNDLFTYLKNTDELALIKSCVFHNEIEFIHPFMDGNGRMGRFWQTVILMEQYPVFEFLPIEHIVKKRQTDYYKALGIADKTGKSTVFIEFMLSVIEEALDELAEVRPVKLTVNDRIAGFQKAIGSATFTRKDYMKHYTELSAATASRDLKAAVDENVLKMYGEKNTTVYQFV</sequence>
<evidence type="ECO:0000313" key="5">
    <source>
        <dbReference type="EMBL" id="NLR65912.1"/>
    </source>
</evidence>
<dbReference type="PANTHER" id="PTHR13504">
    <property type="entry name" value="FIDO DOMAIN-CONTAINING PROTEIN DDB_G0283145"/>
    <property type="match status" value="1"/>
</dbReference>
<organism evidence="5 6">
    <name type="scientific">Chitinophaga varians</name>
    <dbReference type="NCBI Taxonomy" id="2202339"/>
    <lineage>
        <taxon>Bacteria</taxon>
        <taxon>Pseudomonadati</taxon>
        <taxon>Bacteroidota</taxon>
        <taxon>Chitinophagia</taxon>
        <taxon>Chitinophagales</taxon>
        <taxon>Chitinophagaceae</taxon>
        <taxon>Chitinophaga</taxon>
    </lineage>
</organism>
<comment type="caution">
    <text evidence="5">The sequence shown here is derived from an EMBL/GenBank/DDBJ whole genome shotgun (WGS) entry which is preliminary data.</text>
</comment>
<dbReference type="AlphaFoldDB" id="A0A847RSG6"/>
<keyword evidence="2" id="KW-0547">Nucleotide-binding</keyword>
<feature type="binding site" evidence="2">
    <location>
        <begin position="180"/>
        <end position="187"/>
    </location>
    <ligand>
        <name>ATP</name>
        <dbReference type="ChEBI" id="CHEBI:30616"/>
    </ligand>
</feature>
<dbReference type="InterPro" id="IPR040198">
    <property type="entry name" value="Fido_containing"/>
</dbReference>
<dbReference type="Gene3D" id="1.10.3290.10">
    <property type="entry name" value="Fido-like domain"/>
    <property type="match status" value="1"/>
</dbReference>
<dbReference type="SUPFAM" id="SSF140931">
    <property type="entry name" value="Fic-like"/>
    <property type="match status" value="1"/>
</dbReference>
<name>A0A847RSG6_9BACT</name>
<evidence type="ECO:0000259" key="4">
    <source>
        <dbReference type="PROSITE" id="PS51459"/>
    </source>
</evidence>
<dbReference type="InterPro" id="IPR036597">
    <property type="entry name" value="Fido-like_dom_sf"/>
</dbReference>
<reference evidence="5 6" key="1">
    <citation type="submission" date="2020-04" db="EMBL/GenBank/DDBJ databases">
        <authorList>
            <person name="Yin C."/>
        </authorList>
    </citation>
    <scope>NUCLEOTIDE SEQUENCE [LARGE SCALE GENOMIC DNA]</scope>
    <source>
        <strain evidence="5 6">Ae27</strain>
    </source>
</reference>